<protein>
    <submittedName>
        <fullName evidence="8">NlpC/P60 family protein</fullName>
    </submittedName>
</protein>
<evidence type="ECO:0000256" key="6">
    <source>
        <dbReference type="SAM" id="SignalP"/>
    </source>
</evidence>
<evidence type="ECO:0000256" key="4">
    <source>
        <dbReference type="ARBA" id="ARBA00022807"/>
    </source>
</evidence>
<accession>A0A543PHE0</accession>
<evidence type="ECO:0000256" key="5">
    <source>
        <dbReference type="SAM" id="Coils"/>
    </source>
</evidence>
<dbReference type="SUPFAM" id="SSF54001">
    <property type="entry name" value="Cysteine proteinases"/>
    <property type="match status" value="1"/>
</dbReference>
<dbReference type="Pfam" id="PF02557">
    <property type="entry name" value="VanY"/>
    <property type="match status" value="1"/>
</dbReference>
<dbReference type="Proteomes" id="UP000319865">
    <property type="component" value="Unassembled WGS sequence"/>
</dbReference>
<dbReference type="PANTHER" id="PTHR47053">
    <property type="entry name" value="MUREIN DD-ENDOPEPTIDASE MEPH-RELATED"/>
    <property type="match status" value="1"/>
</dbReference>
<keyword evidence="5" id="KW-0175">Coiled coil</keyword>
<evidence type="ECO:0000256" key="3">
    <source>
        <dbReference type="ARBA" id="ARBA00022801"/>
    </source>
</evidence>
<comment type="caution">
    <text evidence="8">The sequence shown here is derived from an EMBL/GenBank/DDBJ whole genome shotgun (WGS) entry which is preliminary data.</text>
</comment>
<dbReference type="InterPro" id="IPR038765">
    <property type="entry name" value="Papain-like_cys_pep_sf"/>
</dbReference>
<gene>
    <name evidence="8" type="ORF">FHU33_2943</name>
</gene>
<evidence type="ECO:0000259" key="7">
    <source>
        <dbReference type="PROSITE" id="PS51935"/>
    </source>
</evidence>
<dbReference type="OrthoDB" id="1099523at2"/>
<feature type="domain" description="NlpC/P60" evidence="7">
    <location>
        <begin position="294"/>
        <end position="418"/>
    </location>
</feature>
<dbReference type="AlphaFoldDB" id="A0A543PHE0"/>
<dbReference type="Pfam" id="PF00877">
    <property type="entry name" value="NLPC_P60"/>
    <property type="match status" value="1"/>
</dbReference>
<dbReference type="InterPro" id="IPR003709">
    <property type="entry name" value="VanY-like_core_dom"/>
</dbReference>
<keyword evidence="6" id="KW-0732">Signal</keyword>
<dbReference type="GO" id="GO:0006508">
    <property type="term" value="P:proteolysis"/>
    <property type="evidence" value="ECO:0007669"/>
    <property type="project" value="UniProtKB-KW"/>
</dbReference>
<feature type="coiled-coil region" evidence="5">
    <location>
        <begin position="178"/>
        <end position="223"/>
    </location>
</feature>
<dbReference type="SUPFAM" id="SSF55166">
    <property type="entry name" value="Hedgehog/DD-peptidase"/>
    <property type="match status" value="1"/>
</dbReference>
<sequence length="580" mass="58751">MLPRSGRRTGGTAVRTAFAVVAAAALAAAVTAPASAAPSDQPGGTSAVLDSRALDELQQRAAEVQTGLQQQQAEVAAAREELARAERAVADAEAVVSEAESELAVHQRAVAAYAAAVYRDGGAVTPLTLLLSGGDPGDVVAALGFLEVVDGHAAQVIGVAAGLRQTALDQQQRATAALTQARARADAVAGKVAELEAAADAVTDELDEALGVVDRQLAQLQQEQLDVNDRTAANWRAYVEQLTAAGITPPPAAALLDPPAGLPAGLVPVGAVDGGAQRGAAQLPRQPTSLLVLPAETLGAVTAAMGALGRPYAPGTAGPDSWDCGSLVQSVYGSAGIQLPGTQADLFAATTPVAPADVLPGDLVFLGSAESGLGHVGIALDPRTMLAADARAGAVVVRTLPADQVLGIGRPGLGQRAPVAAPGPTGGALRVECGNTVYPPSYDGTRSWGGYPNGLIPPSAMCPIGAGAHTLRCDAAAAYRALSAAYAGAFGTPICITDSYRTYAGQVRLYGQKPALAAVPGTSNHGWGLAVDLCGGIDRFGTPQYAWMKANAGRFGFLHPDWAEPGNGREEPWHWEFAGT</sequence>
<keyword evidence="2" id="KW-0645">Protease</keyword>
<keyword evidence="4" id="KW-0788">Thiol protease</keyword>
<evidence type="ECO:0000256" key="1">
    <source>
        <dbReference type="ARBA" id="ARBA00007074"/>
    </source>
</evidence>
<evidence type="ECO:0000313" key="8">
    <source>
        <dbReference type="EMBL" id="TQN43496.1"/>
    </source>
</evidence>
<evidence type="ECO:0000313" key="9">
    <source>
        <dbReference type="Proteomes" id="UP000319865"/>
    </source>
</evidence>
<comment type="similarity">
    <text evidence="1">Belongs to the peptidase C40 family.</text>
</comment>
<dbReference type="InterPro" id="IPR051202">
    <property type="entry name" value="Peptidase_C40"/>
</dbReference>
<dbReference type="InterPro" id="IPR000064">
    <property type="entry name" value="NLP_P60_dom"/>
</dbReference>
<feature type="coiled-coil region" evidence="5">
    <location>
        <begin position="54"/>
        <end position="109"/>
    </location>
</feature>
<dbReference type="CDD" id="cd14814">
    <property type="entry name" value="Peptidase_M15"/>
    <property type="match status" value="1"/>
</dbReference>
<dbReference type="Gene3D" id="3.30.1380.10">
    <property type="match status" value="1"/>
</dbReference>
<keyword evidence="3" id="KW-0378">Hydrolase</keyword>
<reference evidence="8 9" key="1">
    <citation type="submission" date="2019-06" db="EMBL/GenBank/DDBJ databases">
        <title>Sequencing the genomes of 1000 actinobacteria strains.</title>
        <authorList>
            <person name="Klenk H.-P."/>
        </authorList>
    </citation>
    <scope>NUCLEOTIDE SEQUENCE [LARGE SCALE GENOMIC DNA]</scope>
    <source>
        <strain evidence="8 9">DSM 46837</strain>
    </source>
</reference>
<dbReference type="Gene3D" id="6.10.250.3150">
    <property type="match status" value="1"/>
</dbReference>
<keyword evidence="9" id="KW-1185">Reference proteome</keyword>
<feature type="signal peptide" evidence="6">
    <location>
        <begin position="1"/>
        <end position="36"/>
    </location>
</feature>
<dbReference type="RefSeq" id="WP_142025983.1">
    <property type="nucleotide sequence ID" value="NZ_VFQE01000001.1"/>
</dbReference>
<dbReference type="PANTHER" id="PTHR47053:SF1">
    <property type="entry name" value="MUREIN DD-ENDOPEPTIDASE MEPH-RELATED"/>
    <property type="match status" value="1"/>
</dbReference>
<dbReference type="Gene3D" id="3.90.1720.10">
    <property type="entry name" value="endopeptidase domain like (from Nostoc punctiforme)"/>
    <property type="match status" value="1"/>
</dbReference>
<dbReference type="PROSITE" id="PS51935">
    <property type="entry name" value="NLPC_P60"/>
    <property type="match status" value="1"/>
</dbReference>
<dbReference type="InterPro" id="IPR009045">
    <property type="entry name" value="Zn_M74/Hedgehog-like"/>
</dbReference>
<evidence type="ECO:0000256" key="2">
    <source>
        <dbReference type="ARBA" id="ARBA00022670"/>
    </source>
</evidence>
<name>A0A543PHE0_9ACTN</name>
<organism evidence="8 9">
    <name type="scientific">Blastococcus colisei</name>
    <dbReference type="NCBI Taxonomy" id="1564162"/>
    <lineage>
        <taxon>Bacteria</taxon>
        <taxon>Bacillati</taxon>
        <taxon>Actinomycetota</taxon>
        <taxon>Actinomycetes</taxon>
        <taxon>Geodermatophilales</taxon>
        <taxon>Geodermatophilaceae</taxon>
        <taxon>Blastococcus</taxon>
    </lineage>
</organism>
<feature type="chain" id="PRO_5022140734" evidence="6">
    <location>
        <begin position="37"/>
        <end position="580"/>
    </location>
</feature>
<proteinExistence type="inferred from homology"/>
<dbReference type="GO" id="GO:0008234">
    <property type="term" value="F:cysteine-type peptidase activity"/>
    <property type="evidence" value="ECO:0007669"/>
    <property type="project" value="UniProtKB-KW"/>
</dbReference>
<dbReference type="EMBL" id="VFQE01000001">
    <property type="protein sequence ID" value="TQN43496.1"/>
    <property type="molecule type" value="Genomic_DNA"/>
</dbReference>